<proteinExistence type="predicted"/>
<comment type="caution">
    <text evidence="1">The sequence shown here is derived from an EMBL/GenBank/DDBJ whole genome shotgun (WGS) entry which is preliminary data.</text>
</comment>
<evidence type="ECO:0000313" key="2">
    <source>
        <dbReference type="Proteomes" id="UP000234761"/>
    </source>
</evidence>
<dbReference type="Proteomes" id="UP000234761">
    <property type="component" value="Unassembled WGS sequence"/>
</dbReference>
<name>A0A2I1UEK4_STROR</name>
<keyword evidence="2" id="KW-1185">Reference proteome</keyword>
<organism evidence="1 2">
    <name type="scientific">Streptococcus oralis subsp. dentisani</name>
    <dbReference type="NCBI Taxonomy" id="1458253"/>
    <lineage>
        <taxon>Bacteria</taxon>
        <taxon>Bacillati</taxon>
        <taxon>Bacillota</taxon>
        <taxon>Bacilli</taxon>
        <taxon>Lactobacillales</taxon>
        <taxon>Streptococcaceae</taxon>
        <taxon>Streptococcus</taxon>
    </lineage>
</organism>
<dbReference type="AlphaFoldDB" id="A0A2I1UEK4"/>
<dbReference type="RefSeq" id="WP_101776671.1">
    <property type="nucleotide sequence ID" value="NZ_PKIG01000002.1"/>
</dbReference>
<accession>A0A2I1UEK4</accession>
<protein>
    <submittedName>
        <fullName evidence="1">Uncharacterized protein</fullName>
    </submittedName>
</protein>
<reference evidence="1 2" key="1">
    <citation type="submission" date="2017-12" db="EMBL/GenBank/DDBJ databases">
        <title>Phylogenetic diversity of female urinary microbiome.</title>
        <authorList>
            <person name="Thomas-White K."/>
            <person name="Wolfe A.J."/>
        </authorList>
    </citation>
    <scope>NUCLEOTIDE SEQUENCE [LARGE SCALE GENOMIC DNA]</scope>
    <source>
        <strain evidence="1 2">UMB0832</strain>
    </source>
</reference>
<gene>
    <name evidence="1" type="ORF">CYK16_03945</name>
</gene>
<sequence length="75" mass="8625">MGYGDALMDWQSGDKLEIGEHSMMLTNIPTARLIDEYPIGSRVIDNEYIGKITQYFKNTRGQIYIAYEVIGYVEK</sequence>
<dbReference type="EMBL" id="PKIG01000002">
    <property type="protein sequence ID" value="PLA04314.1"/>
    <property type="molecule type" value="Genomic_DNA"/>
</dbReference>
<evidence type="ECO:0000313" key="1">
    <source>
        <dbReference type="EMBL" id="PLA04314.1"/>
    </source>
</evidence>